<evidence type="ECO:0000313" key="2">
    <source>
        <dbReference type="EMBL" id="AHG23327.1"/>
    </source>
</evidence>
<keyword evidence="1" id="KW-1133">Transmembrane helix</keyword>
<gene>
    <name evidence="2" type="primary">agxH</name>
    <name evidence="2" type="ORF">N454_00611</name>
</gene>
<keyword evidence="1" id="KW-0812">Transmembrane</keyword>
<protein>
    <submittedName>
        <fullName evidence="2">AgxH</fullName>
    </submittedName>
</protein>
<dbReference type="AlphaFoldDB" id="W8DUD6"/>
<feature type="transmembrane region" description="Helical" evidence="1">
    <location>
        <begin position="12"/>
        <end position="31"/>
    </location>
</feature>
<name>W8DUD6_PANAN</name>
<dbReference type="EMBL" id="KF590027">
    <property type="protein sequence ID" value="AHG23327.1"/>
    <property type="molecule type" value="Genomic_DNA"/>
</dbReference>
<reference evidence="2" key="1">
    <citation type="journal article" date="2014" name="BMC Genomics">
        <title>Comparative genomics of type VI secretion systems in strains of Pantoea ananatis from different environments.</title>
        <authorList>
            <person name="Shyntum D.Y."/>
            <person name="Venter S.N."/>
            <person name="Moleleki L.N."/>
            <person name="Toth I."/>
            <person name="Coutinho T.A."/>
        </authorList>
    </citation>
    <scope>NUCLEOTIDE SEQUENCE</scope>
    <source>
        <strain evidence="2">LMG 2665</strain>
    </source>
</reference>
<sequence length="129" mass="14522">MKVKMGFLTEAPFIIGIVVTICAVVFSLSMLKPNKAQLTGIKDWTTRDSWAGEVIVVPVESWYQNDSKYGNDYFYDFCFYAKINGVEKKYCAKGVVRPDDIHKIKKGINVAVKYSKDTPPKMAVLSISI</sequence>
<keyword evidence="1" id="KW-0472">Membrane</keyword>
<accession>W8DUD6</accession>
<evidence type="ECO:0000256" key="1">
    <source>
        <dbReference type="SAM" id="Phobius"/>
    </source>
</evidence>
<proteinExistence type="predicted"/>
<organism evidence="2">
    <name type="scientific">Pantoea ananatis LMG 2665</name>
    <dbReference type="NCBI Taxonomy" id="1378093"/>
    <lineage>
        <taxon>Bacteria</taxon>
        <taxon>Pseudomonadati</taxon>
        <taxon>Pseudomonadota</taxon>
        <taxon>Gammaproteobacteria</taxon>
        <taxon>Enterobacterales</taxon>
        <taxon>Erwiniaceae</taxon>
        <taxon>Pantoea</taxon>
    </lineage>
</organism>